<dbReference type="Gene3D" id="3.55.40.10">
    <property type="entry name" value="minor pseudopilin epsh domain"/>
    <property type="match status" value="1"/>
</dbReference>
<evidence type="ECO:0000256" key="10">
    <source>
        <dbReference type="ARBA" id="ARBA00030775"/>
    </source>
</evidence>
<gene>
    <name evidence="13" type="ORF">DES49_3073</name>
</gene>
<evidence type="ECO:0000256" key="4">
    <source>
        <dbReference type="ARBA" id="ARBA00022481"/>
    </source>
</evidence>
<keyword evidence="6 11" id="KW-0812">Transmembrane</keyword>
<keyword evidence="3" id="KW-1003">Cell membrane</keyword>
<evidence type="ECO:0000256" key="9">
    <source>
        <dbReference type="ARBA" id="ARBA00025772"/>
    </source>
</evidence>
<sequence>MTLNAAPSNSRKQSGFTLIELMIVVILVAIIATVAIPGYQQFVESNEVSAVTNRLVGTLSYARSEALKEGRNVTVNAGADDNWDTGFEVEFGGDVLRSVETSGGRMNITGSDVTFRGNGLTTANVTFQICGDNSDFGSQVQVTQGGQVTSEEFDCS</sequence>
<dbReference type="GO" id="GO:0015627">
    <property type="term" value="C:type II protein secretion system complex"/>
    <property type="evidence" value="ECO:0007669"/>
    <property type="project" value="InterPro"/>
</dbReference>
<evidence type="ECO:0000256" key="3">
    <source>
        <dbReference type="ARBA" id="ARBA00022475"/>
    </source>
</evidence>
<name>A0A4R7JH30_9GAMM</name>
<dbReference type="InterPro" id="IPR022346">
    <property type="entry name" value="T2SS_GspH"/>
</dbReference>
<dbReference type="OrthoDB" id="2313614at2"/>
<dbReference type="SUPFAM" id="SSF54523">
    <property type="entry name" value="Pili subunits"/>
    <property type="match status" value="1"/>
</dbReference>
<evidence type="ECO:0000256" key="5">
    <source>
        <dbReference type="ARBA" id="ARBA00022519"/>
    </source>
</evidence>
<dbReference type="GO" id="GO:0015628">
    <property type="term" value="P:protein secretion by the type II secretion system"/>
    <property type="evidence" value="ECO:0007669"/>
    <property type="project" value="InterPro"/>
</dbReference>
<evidence type="ECO:0000256" key="7">
    <source>
        <dbReference type="ARBA" id="ARBA00022989"/>
    </source>
</evidence>
<dbReference type="GO" id="GO:0005886">
    <property type="term" value="C:plasma membrane"/>
    <property type="evidence" value="ECO:0007669"/>
    <property type="project" value="UniProtKB-SubCell"/>
</dbReference>
<keyword evidence="5" id="KW-0997">Cell inner membrane</keyword>
<dbReference type="EMBL" id="SOAX01000008">
    <property type="protein sequence ID" value="TDT37121.1"/>
    <property type="molecule type" value="Genomic_DNA"/>
</dbReference>
<keyword evidence="4" id="KW-0488">Methylation</keyword>
<dbReference type="Pfam" id="PF07963">
    <property type="entry name" value="N_methyl"/>
    <property type="match status" value="1"/>
</dbReference>
<evidence type="ECO:0000256" key="2">
    <source>
        <dbReference type="ARBA" id="ARBA00021549"/>
    </source>
</evidence>
<evidence type="ECO:0000256" key="8">
    <source>
        <dbReference type="ARBA" id="ARBA00023136"/>
    </source>
</evidence>
<dbReference type="NCBIfam" id="TIGR02532">
    <property type="entry name" value="IV_pilin_GFxxxE"/>
    <property type="match status" value="1"/>
</dbReference>
<dbReference type="RefSeq" id="WP_133737283.1">
    <property type="nucleotide sequence ID" value="NZ_SOAX01000008.1"/>
</dbReference>
<comment type="subcellular location">
    <subcellularLocation>
        <location evidence="1">Cell inner membrane</location>
        <topology evidence="1">Single-pass membrane protein</topology>
    </subcellularLocation>
</comment>
<evidence type="ECO:0000313" key="13">
    <source>
        <dbReference type="EMBL" id="TDT37121.1"/>
    </source>
</evidence>
<keyword evidence="8 11" id="KW-0472">Membrane</keyword>
<dbReference type="PRINTS" id="PR00885">
    <property type="entry name" value="BCTERIALGSPH"/>
</dbReference>
<evidence type="ECO:0000259" key="12">
    <source>
        <dbReference type="Pfam" id="PF12019"/>
    </source>
</evidence>
<organism evidence="13 14">
    <name type="scientific">Halospina denitrificans</name>
    <dbReference type="NCBI Taxonomy" id="332522"/>
    <lineage>
        <taxon>Bacteria</taxon>
        <taxon>Pseudomonadati</taxon>
        <taxon>Pseudomonadota</taxon>
        <taxon>Gammaproteobacteria</taxon>
        <taxon>Halospina</taxon>
    </lineage>
</organism>
<keyword evidence="7 11" id="KW-1133">Transmembrane helix</keyword>
<dbReference type="Proteomes" id="UP000295830">
    <property type="component" value="Unassembled WGS sequence"/>
</dbReference>
<keyword evidence="14" id="KW-1185">Reference proteome</keyword>
<reference evidence="13 14" key="1">
    <citation type="submission" date="2019-03" db="EMBL/GenBank/DDBJ databases">
        <title>Genomic Encyclopedia of Type Strains, Phase IV (KMG-IV): sequencing the most valuable type-strain genomes for metagenomic binning, comparative biology and taxonomic classification.</title>
        <authorList>
            <person name="Goeker M."/>
        </authorList>
    </citation>
    <scope>NUCLEOTIDE SEQUENCE [LARGE SCALE GENOMIC DNA]</scope>
    <source>
        <strain evidence="13 14">DSM 15505</strain>
    </source>
</reference>
<evidence type="ECO:0000256" key="6">
    <source>
        <dbReference type="ARBA" id="ARBA00022692"/>
    </source>
</evidence>
<proteinExistence type="inferred from homology"/>
<dbReference type="PROSITE" id="PS00409">
    <property type="entry name" value="PROKAR_NTER_METHYL"/>
    <property type="match status" value="1"/>
</dbReference>
<dbReference type="InterPro" id="IPR045584">
    <property type="entry name" value="Pilin-like"/>
</dbReference>
<dbReference type="InterPro" id="IPR002416">
    <property type="entry name" value="T2SS_protein-GspH"/>
</dbReference>
<comment type="caution">
    <text evidence="13">The sequence shown here is derived from an EMBL/GenBank/DDBJ whole genome shotgun (WGS) entry which is preliminary data.</text>
</comment>
<evidence type="ECO:0000256" key="11">
    <source>
        <dbReference type="SAM" id="Phobius"/>
    </source>
</evidence>
<protein>
    <recommendedName>
        <fullName evidence="2">Type II secretion system protein H</fullName>
    </recommendedName>
    <alternativeName>
        <fullName evidence="10">General secretion pathway protein H</fullName>
    </alternativeName>
</protein>
<comment type="similarity">
    <text evidence="9">Belongs to the GSP H family.</text>
</comment>
<evidence type="ECO:0000313" key="14">
    <source>
        <dbReference type="Proteomes" id="UP000295830"/>
    </source>
</evidence>
<dbReference type="InterPro" id="IPR012902">
    <property type="entry name" value="N_methyl_site"/>
</dbReference>
<feature type="domain" description="General secretion pathway GspH" evidence="12">
    <location>
        <begin position="52"/>
        <end position="146"/>
    </location>
</feature>
<feature type="transmembrane region" description="Helical" evidence="11">
    <location>
        <begin position="21"/>
        <end position="39"/>
    </location>
</feature>
<dbReference type="Pfam" id="PF12019">
    <property type="entry name" value="GspH"/>
    <property type="match status" value="1"/>
</dbReference>
<dbReference type="AlphaFoldDB" id="A0A4R7JH30"/>
<evidence type="ECO:0000256" key="1">
    <source>
        <dbReference type="ARBA" id="ARBA00004377"/>
    </source>
</evidence>
<accession>A0A4R7JH30</accession>